<dbReference type="InterPro" id="IPR015943">
    <property type="entry name" value="WD40/YVTN_repeat-like_dom_sf"/>
</dbReference>
<dbReference type="InterPro" id="IPR036322">
    <property type="entry name" value="WD40_repeat_dom_sf"/>
</dbReference>
<dbReference type="PANTHER" id="PTHR44083">
    <property type="entry name" value="TOPLESS-RELATED PROTEIN 1-RELATED"/>
    <property type="match status" value="1"/>
</dbReference>
<evidence type="ECO:0008006" key="3">
    <source>
        <dbReference type="Google" id="ProtNLM"/>
    </source>
</evidence>
<dbReference type="PANTHER" id="PTHR44083:SF30">
    <property type="entry name" value="TOPLESS-LIKE PROTEIN"/>
    <property type="match status" value="1"/>
</dbReference>
<dbReference type="SUPFAM" id="SSF50978">
    <property type="entry name" value="WD40 repeat-like"/>
    <property type="match status" value="1"/>
</dbReference>
<dbReference type="GO" id="GO:0006355">
    <property type="term" value="P:regulation of DNA-templated transcription"/>
    <property type="evidence" value="ECO:0007669"/>
    <property type="project" value="InterPro"/>
</dbReference>
<accession>A0A9D3UGJ4</accession>
<dbReference type="InterPro" id="IPR027728">
    <property type="entry name" value="Topless_fam"/>
</dbReference>
<dbReference type="AlphaFoldDB" id="A0A9D3UGJ4"/>
<keyword evidence="2" id="KW-1185">Reference proteome</keyword>
<sequence length="119" mass="13424">MLSRNFTVWNIGACSTMFKTAMMKDPCMSVNRIAWSPNGSFFGMAYSKHILQLYSYHGVTNVQQKLEIDAHVGGVNDLEFATPSKQQLFITGGDDKLIKATEQDYEKEKLVIVTCEQVH</sequence>
<evidence type="ECO:0000313" key="2">
    <source>
        <dbReference type="Proteomes" id="UP000828251"/>
    </source>
</evidence>
<reference evidence="1 2" key="1">
    <citation type="journal article" date="2021" name="Plant Biotechnol. J.">
        <title>Multi-omics assisted identification of the key and species-specific regulatory components of drought-tolerant mechanisms in Gossypium stocksii.</title>
        <authorList>
            <person name="Yu D."/>
            <person name="Ke L."/>
            <person name="Zhang D."/>
            <person name="Wu Y."/>
            <person name="Sun Y."/>
            <person name="Mei J."/>
            <person name="Sun J."/>
            <person name="Sun Y."/>
        </authorList>
    </citation>
    <scope>NUCLEOTIDE SEQUENCE [LARGE SCALE GENOMIC DNA]</scope>
    <source>
        <strain evidence="2">cv. E1</strain>
        <tissue evidence="1">Leaf</tissue>
    </source>
</reference>
<dbReference type="EMBL" id="JAIQCV010000012">
    <property type="protein sequence ID" value="KAH1040126.1"/>
    <property type="molecule type" value="Genomic_DNA"/>
</dbReference>
<dbReference type="OrthoDB" id="1692469at2759"/>
<protein>
    <recommendedName>
        <fullName evidence="3">Translation initiation factor beta propellor-like domain-containing protein</fullName>
    </recommendedName>
</protein>
<dbReference type="Gene3D" id="2.130.10.10">
    <property type="entry name" value="YVTN repeat-like/Quinoprotein amine dehydrogenase"/>
    <property type="match status" value="1"/>
</dbReference>
<gene>
    <name evidence="1" type="ORF">J1N35_041869</name>
</gene>
<name>A0A9D3UGJ4_9ROSI</name>
<comment type="caution">
    <text evidence="1">The sequence shown here is derived from an EMBL/GenBank/DDBJ whole genome shotgun (WGS) entry which is preliminary data.</text>
</comment>
<organism evidence="1 2">
    <name type="scientific">Gossypium stocksii</name>
    <dbReference type="NCBI Taxonomy" id="47602"/>
    <lineage>
        <taxon>Eukaryota</taxon>
        <taxon>Viridiplantae</taxon>
        <taxon>Streptophyta</taxon>
        <taxon>Embryophyta</taxon>
        <taxon>Tracheophyta</taxon>
        <taxon>Spermatophyta</taxon>
        <taxon>Magnoliopsida</taxon>
        <taxon>eudicotyledons</taxon>
        <taxon>Gunneridae</taxon>
        <taxon>Pentapetalae</taxon>
        <taxon>rosids</taxon>
        <taxon>malvids</taxon>
        <taxon>Malvales</taxon>
        <taxon>Malvaceae</taxon>
        <taxon>Malvoideae</taxon>
        <taxon>Gossypium</taxon>
    </lineage>
</organism>
<dbReference type="Proteomes" id="UP000828251">
    <property type="component" value="Unassembled WGS sequence"/>
</dbReference>
<evidence type="ECO:0000313" key="1">
    <source>
        <dbReference type="EMBL" id="KAH1040126.1"/>
    </source>
</evidence>
<proteinExistence type="predicted"/>